<dbReference type="PANTHER" id="PTHR45973">
    <property type="entry name" value="PROTEIN PHOSPHATASE 1 REGULATORY SUBUNIT SDS22-RELATED"/>
    <property type="match status" value="1"/>
</dbReference>
<keyword evidence="2" id="KW-0433">Leucine-rich repeat</keyword>
<evidence type="ECO:0000313" key="8">
    <source>
        <dbReference type="Proteomes" id="UP000001072"/>
    </source>
</evidence>
<dbReference type="EMBL" id="GL883166">
    <property type="protein sequence ID" value="EGF98981.1"/>
    <property type="molecule type" value="Genomic_DNA"/>
</dbReference>
<dbReference type="InterPro" id="IPR025875">
    <property type="entry name" value="Leu-rich_rpt_4"/>
</dbReference>
<dbReference type="eggNOG" id="KOG0531">
    <property type="taxonomic scope" value="Eukaryota"/>
</dbReference>
<dbReference type="Pfam" id="PF13855">
    <property type="entry name" value="LRR_8"/>
    <property type="match status" value="1"/>
</dbReference>
<dbReference type="InterPro" id="IPR003591">
    <property type="entry name" value="Leu-rich_rpt_typical-subtyp"/>
</dbReference>
<evidence type="ECO:0000256" key="2">
    <source>
        <dbReference type="ARBA" id="ARBA00022614"/>
    </source>
</evidence>
<dbReference type="PROSITE" id="PS51450">
    <property type="entry name" value="LRR"/>
    <property type="match status" value="8"/>
</dbReference>
<sequence length="372" mass="41367">MSARIASPDLSDHEATAPEAASSDKELVWATENEELLEEFKLGTEELELSHARIRTLRGFDRHLARLSPSLKKVNLRQNLINALCVQSRLEAKIIELPDGDETTTKAEEATTEPEFICPLERLTALEELDLYDNQLSKIEGLTGLSALQSLDLSFNLLRKITNLESLTSLKILYLIQNKISTIEGLEHLSSTLTSVELGSNRIRRISNLAALTNLTELWLGKNKITKLEGLSTLVNLKTLSIQSNRIVQLEGLEELSNLEELYISHNGLTKIGDGLAKNINLRVLDIAANRIDDLHGIECLTKLEELWANNNQLTVLAFNTISPSLSESCMPNLTTVYLEGNPLQADMGANYRRKIKLACPQISQIDATFAK</sequence>
<dbReference type="SMART" id="SM00369">
    <property type="entry name" value="LRR_TYP"/>
    <property type="match status" value="6"/>
</dbReference>
<evidence type="ECO:0000256" key="5">
    <source>
        <dbReference type="ARBA" id="ARBA00023460"/>
    </source>
</evidence>
<evidence type="ECO:0000256" key="1">
    <source>
        <dbReference type="ARBA" id="ARBA00004123"/>
    </source>
</evidence>
<dbReference type="PANTHER" id="PTHR45973:SF23">
    <property type="entry name" value="PROTEIN PHOSPHATASE 1 REGULATORY SUBUNIT 7"/>
    <property type="match status" value="1"/>
</dbReference>
<dbReference type="InterPro" id="IPR050576">
    <property type="entry name" value="Cilia_flagella_integrity"/>
</dbReference>
<dbReference type="SMART" id="SM00368">
    <property type="entry name" value="LRR_RI"/>
    <property type="match status" value="5"/>
</dbReference>
<feature type="region of interest" description="Disordered" evidence="6">
    <location>
        <begin position="1"/>
        <end position="26"/>
    </location>
</feature>
<keyword evidence="3" id="KW-0677">Repeat</keyword>
<dbReference type="InParanoid" id="F4S8R2"/>
<proteinExistence type="inferred from homology"/>
<reference evidence="8" key="1">
    <citation type="journal article" date="2011" name="Proc. Natl. Acad. Sci. U.S.A.">
        <title>Obligate biotrophy features unraveled by the genomic analysis of rust fungi.</title>
        <authorList>
            <person name="Duplessis S."/>
            <person name="Cuomo C.A."/>
            <person name="Lin Y.-C."/>
            <person name="Aerts A."/>
            <person name="Tisserant E."/>
            <person name="Veneault-Fourrey C."/>
            <person name="Joly D.L."/>
            <person name="Hacquard S."/>
            <person name="Amselem J."/>
            <person name="Cantarel B.L."/>
            <person name="Chiu R."/>
            <person name="Coutinho P.M."/>
            <person name="Feau N."/>
            <person name="Field M."/>
            <person name="Frey P."/>
            <person name="Gelhaye E."/>
            <person name="Goldberg J."/>
            <person name="Grabherr M.G."/>
            <person name="Kodira C.D."/>
            <person name="Kohler A."/>
            <person name="Kuees U."/>
            <person name="Lindquist E.A."/>
            <person name="Lucas S.M."/>
            <person name="Mago R."/>
            <person name="Mauceli E."/>
            <person name="Morin E."/>
            <person name="Murat C."/>
            <person name="Pangilinan J.L."/>
            <person name="Park R."/>
            <person name="Pearson M."/>
            <person name="Quesneville H."/>
            <person name="Rouhier N."/>
            <person name="Sakthikumar S."/>
            <person name="Salamov A.A."/>
            <person name="Schmutz J."/>
            <person name="Selles B."/>
            <person name="Shapiro H."/>
            <person name="Tanguay P."/>
            <person name="Tuskan G.A."/>
            <person name="Henrissat B."/>
            <person name="Van de Peer Y."/>
            <person name="Rouze P."/>
            <person name="Ellis J.G."/>
            <person name="Dodds P.N."/>
            <person name="Schein J.E."/>
            <person name="Zhong S."/>
            <person name="Hamelin R.C."/>
            <person name="Grigoriev I.V."/>
            <person name="Szabo L.J."/>
            <person name="Martin F."/>
        </authorList>
    </citation>
    <scope>NUCLEOTIDE SEQUENCE [LARGE SCALE GENOMIC DNA]</scope>
    <source>
        <strain evidence="8">98AG31 / pathotype 3-4-7</strain>
    </source>
</reference>
<dbReference type="KEGG" id="mlr:MELLADRAFT_73480"/>
<dbReference type="RefSeq" id="XP_007417753.1">
    <property type="nucleotide sequence ID" value="XM_007417691.1"/>
</dbReference>
<accession>F4S8R2</accession>
<dbReference type="InterPro" id="IPR032675">
    <property type="entry name" value="LRR_dom_sf"/>
</dbReference>
<dbReference type="AlphaFoldDB" id="F4S8R2"/>
<keyword evidence="4" id="KW-0539">Nucleus</keyword>
<dbReference type="HOGENOM" id="CLU_044236_0_0_1"/>
<keyword evidence="8" id="KW-1185">Reference proteome</keyword>
<dbReference type="SMART" id="SM00365">
    <property type="entry name" value="LRR_SD22"/>
    <property type="match status" value="9"/>
</dbReference>
<dbReference type="VEuPathDB" id="FungiDB:MELLADRAFT_73480"/>
<dbReference type="InterPro" id="IPR001611">
    <property type="entry name" value="Leu-rich_rpt"/>
</dbReference>
<comment type="similarity">
    <text evidence="5">Belongs to the SDS22 family.</text>
</comment>
<dbReference type="OrthoDB" id="266138at2759"/>
<gene>
    <name evidence="7" type="ORF">MELLADRAFT_73480</name>
</gene>
<dbReference type="Gene3D" id="3.80.10.10">
    <property type="entry name" value="Ribonuclease Inhibitor"/>
    <property type="match status" value="2"/>
</dbReference>
<feature type="compositionally biased region" description="Basic and acidic residues" evidence="6">
    <location>
        <begin position="10"/>
        <end position="26"/>
    </location>
</feature>
<evidence type="ECO:0000313" key="7">
    <source>
        <dbReference type="EMBL" id="EGF98981.1"/>
    </source>
</evidence>
<evidence type="ECO:0000256" key="6">
    <source>
        <dbReference type="SAM" id="MobiDB-lite"/>
    </source>
</evidence>
<evidence type="ECO:0000256" key="3">
    <source>
        <dbReference type="ARBA" id="ARBA00022737"/>
    </source>
</evidence>
<dbReference type="Pfam" id="PF12799">
    <property type="entry name" value="LRR_4"/>
    <property type="match status" value="2"/>
</dbReference>
<comment type="subcellular location">
    <subcellularLocation>
        <location evidence="1">Nucleus</location>
    </subcellularLocation>
</comment>
<dbReference type="SUPFAM" id="SSF52058">
    <property type="entry name" value="L domain-like"/>
    <property type="match status" value="1"/>
</dbReference>
<evidence type="ECO:0008006" key="9">
    <source>
        <dbReference type="Google" id="ProtNLM"/>
    </source>
</evidence>
<dbReference type="Proteomes" id="UP000001072">
    <property type="component" value="Unassembled WGS sequence"/>
</dbReference>
<protein>
    <recommendedName>
        <fullName evidence="9">Protein phosphatase 1 regulatory subunit 7</fullName>
    </recommendedName>
</protein>
<evidence type="ECO:0000256" key="4">
    <source>
        <dbReference type="ARBA" id="ARBA00023242"/>
    </source>
</evidence>
<name>F4S8R2_MELLP</name>
<dbReference type="STRING" id="747676.F4S8R2"/>
<dbReference type="GeneID" id="18932394"/>
<organism evidence="8">
    <name type="scientific">Melampsora larici-populina (strain 98AG31 / pathotype 3-4-7)</name>
    <name type="common">Poplar leaf rust fungus</name>
    <dbReference type="NCBI Taxonomy" id="747676"/>
    <lineage>
        <taxon>Eukaryota</taxon>
        <taxon>Fungi</taxon>
        <taxon>Dikarya</taxon>
        <taxon>Basidiomycota</taxon>
        <taxon>Pucciniomycotina</taxon>
        <taxon>Pucciniomycetes</taxon>
        <taxon>Pucciniales</taxon>
        <taxon>Melampsoraceae</taxon>
        <taxon>Melampsora</taxon>
    </lineage>
</organism>